<protein>
    <recommendedName>
        <fullName evidence="1">Msp4/OMP-like domain-containing protein</fullName>
    </recommendedName>
</protein>
<dbReference type="Pfam" id="PF01617">
    <property type="entry name" value="Surface_Ag_2"/>
    <property type="match status" value="1"/>
</dbReference>
<organism evidence="2 3">
    <name type="scientific">Zhongshania aliphaticivorans</name>
    <dbReference type="NCBI Taxonomy" id="1470434"/>
    <lineage>
        <taxon>Bacteria</taxon>
        <taxon>Pseudomonadati</taxon>
        <taxon>Pseudomonadota</taxon>
        <taxon>Gammaproteobacteria</taxon>
        <taxon>Cellvibrionales</taxon>
        <taxon>Spongiibacteraceae</taxon>
        <taxon>Zhongshania</taxon>
    </lineage>
</organism>
<name>A0A127MA12_9GAMM</name>
<dbReference type="STRING" id="1470434.AZF00_17830"/>
<sequence length="227" mass="25213">MKLLNKYCFSGVFVAFFNFNGNVLAAERLYVSASYTEAKTSDINILELETTRTYDPAASLLLVNTDRKSSSYNAGIGDSTGSSISFGYDNVGSSRMELELGFNEYEVESVSGGTILSAGDSLESKSLAFNYWYDVGEFLGVNPYVGFGLGGAEYSMEGERSSSFEMMLGAGLSYKFTRRLVVDFSARYKKSSEYEFVFESDDGTVIKELNLEQDKVMLMLGIRYNFF</sequence>
<dbReference type="Gene3D" id="2.40.160.20">
    <property type="match status" value="1"/>
</dbReference>
<reference evidence="2 3" key="1">
    <citation type="submission" date="2015-12" db="EMBL/GenBank/DDBJ databases">
        <authorList>
            <person name="Shamseldin A."/>
            <person name="Moawad H."/>
            <person name="Abd El-Rahim W.M."/>
            <person name="Sadowsky M.J."/>
        </authorList>
    </citation>
    <scope>NUCLEOTIDE SEQUENCE [LARGE SCALE GENOMIC DNA]</scope>
    <source>
        <strain evidence="2 3">SM2</strain>
    </source>
</reference>
<evidence type="ECO:0000313" key="3">
    <source>
        <dbReference type="Proteomes" id="UP000074119"/>
    </source>
</evidence>
<evidence type="ECO:0000259" key="1">
    <source>
        <dbReference type="Pfam" id="PF01617"/>
    </source>
</evidence>
<dbReference type="InterPro" id="IPR002566">
    <property type="entry name" value="Msp4_OMP-like"/>
</dbReference>
<dbReference type="SUPFAM" id="SSF56925">
    <property type="entry name" value="OMPA-like"/>
    <property type="match status" value="1"/>
</dbReference>
<dbReference type="KEGG" id="zal:AZF00_17830"/>
<dbReference type="EMBL" id="CP014544">
    <property type="protein sequence ID" value="AMO70046.1"/>
    <property type="molecule type" value="Genomic_DNA"/>
</dbReference>
<proteinExistence type="predicted"/>
<evidence type="ECO:0000313" key="2">
    <source>
        <dbReference type="EMBL" id="AMO70046.1"/>
    </source>
</evidence>
<dbReference type="Proteomes" id="UP000074119">
    <property type="component" value="Chromosome"/>
</dbReference>
<dbReference type="InterPro" id="IPR011250">
    <property type="entry name" value="OMP/PagP_B-barrel"/>
</dbReference>
<dbReference type="RefSeq" id="WP_008252791.1">
    <property type="nucleotide sequence ID" value="NZ_CP014544.1"/>
</dbReference>
<dbReference type="AlphaFoldDB" id="A0A127MA12"/>
<gene>
    <name evidence="2" type="ORF">AZF00_17830</name>
</gene>
<accession>A0A127MA12</accession>
<feature type="domain" description="Msp4/OMP-like" evidence="1">
    <location>
        <begin position="118"/>
        <end position="196"/>
    </location>
</feature>